<keyword evidence="2" id="KW-1185">Reference proteome</keyword>
<organism evidence="1 2">
    <name type="scientific">Lipomyces tetrasporus</name>
    <dbReference type="NCBI Taxonomy" id="54092"/>
    <lineage>
        <taxon>Eukaryota</taxon>
        <taxon>Fungi</taxon>
        <taxon>Dikarya</taxon>
        <taxon>Ascomycota</taxon>
        <taxon>Saccharomycotina</taxon>
        <taxon>Lipomycetes</taxon>
        <taxon>Lipomycetales</taxon>
        <taxon>Lipomycetaceae</taxon>
        <taxon>Lipomyces</taxon>
    </lineage>
</organism>
<comment type="caution">
    <text evidence="1">The sequence shown here is derived from an EMBL/GenBank/DDBJ whole genome shotgun (WGS) entry which is preliminary data.</text>
</comment>
<accession>A0AAD7VV55</accession>
<evidence type="ECO:0000313" key="2">
    <source>
        <dbReference type="Proteomes" id="UP001217417"/>
    </source>
</evidence>
<protein>
    <submittedName>
        <fullName evidence="1">Uncharacterized protein</fullName>
    </submittedName>
</protein>
<dbReference type="RefSeq" id="XP_056045325.1">
    <property type="nucleotide sequence ID" value="XM_056186992.1"/>
</dbReference>
<dbReference type="AlphaFoldDB" id="A0AAD7VV55"/>
<name>A0AAD7VV55_9ASCO</name>
<dbReference type="Proteomes" id="UP001217417">
    <property type="component" value="Unassembled WGS sequence"/>
</dbReference>
<dbReference type="EMBL" id="JARPMG010000003">
    <property type="protein sequence ID" value="KAJ8101875.1"/>
    <property type="molecule type" value="Genomic_DNA"/>
</dbReference>
<gene>
    <name evidence="1" type="ORF">POJ06DRAFT_248133</name>
</gene>
<reference evidence="1" key="1">
    <citation type="submission" date="2023-03" db="EMBL/GenBank/DDBJ databases">
        <title>Near-Complete genome sequence of Lipomyces tetrasporous NRRL Y-64009, an oleaginous yeast capable of growing on lignocellulosic hydrolysates.</title>
        <authorList>
            <consortium name="Lawrence Berkeley National Laboratory"/>
            <person name="Jagtap S.S."/>
            <person name="Liu J.-J."/>
            <person name="Walukiewicz H.E."/>
            <person name="Pangilinan J."/>
            <person name="Lipzen A."/>
            <person name="Ahrendt S."/>
            <person name="Koriabine M."/>
            <person name="Cobaugh K."/>
            <person name="Salamov A."/>
            <person name="Yoshinaga Y."/>
            <person name="Ng V."/>
            <person name="Daum C."/>
            <person name="Grigoriev I.V."/>
            <person name="Slininger P.J."/>
            <person name="Dien B.S."/>
            <person name="Jin Y.-S."/>
            <person name="Rao C.V."/>
        </authorList>
    </citation>
    <scope>NUCLEOTIDE SEQUENCE</scope>
    <source>
        <strain evidence="1">NRRL Y-64009</strain>
    </source>
</reference>
<dbReference type="GeneID" id="80882158"/>
<proteinExistence type="predicted"/>
<sequence>MRSTARRVTDLSPTIVGLSQRSITSHGQETRTKRKVTIGISPAERRRATLRCHCRMEHSELLDIVMRPLSPDTRLEVPASRAEYERVEEMFEREETK</sequence>
<evidence type="ECO:0000313" key="1">
    <source>
        <dbReference type="EMBL" id="KAJ8101875.1"/>
    </source>
</evidence>